<evidence type="ECO:0000313" key="9">
    <source>
        <dbReference type="Proteomes" id="UP000277811"/>
    </source>
</evidence>
<organism evidence="8 9">
    <name type="scientific">Lucifera butyrica</name>
    <dbReference type="NCBI Taxonomy" id="1351585"/>
    <lineage>
        <taxon>Bacteria</taxon>
        <taxon>Bacillati</taxon>
        <taxon>Bacillota</taxon>
        <taxon>Negativicutes</taxon>
        <taxon>Veillonellales</taxon>
        <taxon>Veillonellaceae</taxon>
        <taxon>Lucifera</taxon>
    </lineage>
</organism>
<feature type="domain" description="DUF2179" evidence="7">
    <location>
        <begin position="219"/>
        <end position="273"/>
    </location>
</feature>
<evidence type="ECO:0000256" key="4">
    <source>
        <dbReference type="ARBA" id="ARBA00022989"/>
    </source>
</evidence>
<dbReference type="Proteomes" id="UP000277811">
    <property type="component" value="Unassembled WGS sequence"/>
</dbReference>
<dbReference type="Pfam" id="PF10035">
    <property type="entry name" value="DUF2179"/>
    <property type="match status" value="1"/>
</dbReference>
<dbReference type="InterPro" id="IPR019264">
    <property type="entry name" value="DUF2179"/>
</dbReference>
<evidence type="ECO:0000256" key="3">
    <source>
        <dbReference type="ARBA" id="ARBA00022692"/>
    </source>
</evidence>
<evidence type="ECO:0000313" key="8">
    <source>
        <dbReference type="EMBL" id="VBB06570.1"/>
    </source>
</evidence>
<proteinExistence type="predicted"/>
<dbReference type="InterPro" id="IPR015867">
    <property type="entry name" value="N-reg_PII/ATP_PRibTrfase_C"/>
</dbReference>
<evidence type="ECO:0000256" key="2">
    <source>
        <dbReference type="ARBA" id="ARBA00022475"/>
    </source>
</evidence>
<dbReference type="Gene3D" id="3.30.70.120">
    <property type="match status" value="1"/>
</dbReference>
<dbReference type="PANTHER" id="PTHR33545">
    <property type="entry name" value="UPF0750 MEMBRANE PROTEIN YITT-RELATED"/>
    <property type="match status" value="1"/>
</dbReference>
<protein>
    <submittedName>
        <fullName evidence="8">Uncharacterized membrane protein yitt</fullName>
    </submittedName>
</protein>
<keyword evidence="4 6" id="KW-1133">Transmembrane helix</keyword>
<dbReference type="PANTHER" id="PTHR33545:SF5">
    <property type="entry name" value="UPF0750 MEMBRANE PROTEIN YITT"/>
    <property type="match status" value="1"/>
</dbReference>
<accession>A0A498R6N6</accession>
<evidence type="ECO:0000256" key="1">
    <source>
        <dbReference type="ARBA" id="ARBA00004651"/>
    </source>
</evidence>
<evidence type="ECO:0000256" key="6">
    <source>
        <dbReference type="SAM" id="Phobius"/>
    </source>
</evidence>
<feature type="transmembrane region" description="Helical" evidence="6">
    <location>
        <begin position="144"/>
        <end position="166"/>
    </location>
</feature>
<dbReference type="PROSITE" id="PS51257">
    <property type="entry name" value="PROKAR_LIPOPROTEIN"/>
    <property type="match status" value="1"/>
</dbReference>
<keyword evidence="2" id="KW-1003">Cell membrane</keyword>
<evidence type="ECO:0000259" key="7">
    <source>
        <dbReference type="Pfam" id="PF10035"/>
    </source>
</evidence>
<reference evidence="8 9" key="1">
    <citation type="submission" date="2018-06" db="EMBL/GenBank/DDBJ databases">
        <authorList>
            <person name="Strepis N."/>
        </authorList>
    </citation>
    <scope>NUCLEOTIDE SEQUENCE [LARGE SCALE GENOMIC DNA]</scope>
    <source>
        <strain evidence="8">LUCI</strain>
    </source>
</reference>
<dbReference type="InterPro" id="IPR003740">
    <property type="entry name" value="YitT"/>
</dbReference>
<sequence length="287" mass="30774">MNKQQYWQYLYVGLGCLISSASIDLFLVPHHLLSGGVSGIAMIFYFLFGLPIGVQIFLMNIPLLFASYKLLGKDFTIRTVYGAIIFSVAVDALQFLSSYSPLDDPLLAGLAGGVISGIGSGIIFRANGSGGGLDIVAAIVKKYYSFNFGAVGFAVNCVLMLIAAVLFGLKPAFLTLISMFVGANVTDKVVEGFNRKKTVFIVSYNTEQIVEAILKEVGRGVTILNGEGAFTRQEKQVIFVVVSLTQIAKIKLLVQGADPCAFMIVSDAAEVMGRGFTLPGAHRVNCE</sequence>
<feature type="transmembrane region" description="Helical" evidence="6">
    <location>
        <begin position="106"/>
        <end position="124"/>
    </location>
</feature>
<dbReference type="Pfam" id="PF02588">
    <property type="entry name" value="YitT_membrane"/>
    <property type="match status" value="1"/>
</dbReference>
<dbReference type="EMBL" id="UPPP01000065">
    <property type="protein sequence ID" value="VBB06570.1"/>
    <property type="molecule type" value="Genomic_DNA"/>
</dbReference>
<gene>
    <name evidence="8" type="ORF">LUCI_1806</name>
</gene>
<feature type="transmembrane region" description="Helical" evidence="6">
    <location>
        <begin position="80"/>
        <end position="100"/>
    </location>
</feature>
<keyword evidence="5 6" id="KW-0472">Membrane</keyword>
<comment type="subcellular location">
    <subcellularLocation>
        <location evidence="1">Cell membrane</location>
        <topology evidence="1">Multi-pass membrane protein</topology>
    </subcellularLocation>
</comment>
<dbReference type="AlphaFoldDB" id="A0A498R6N6"/>
<dbReference type="OrthoDB" id="9779786at2"/>
<feature type="transmembrane region" description="Helical" evidence="6">
    <location>
        <begin position="40"/>
        <end position="68"/>
    </location>
</feature>
<dbReference type="CDD" id="cd16380">
    <property type="entry name" value="YitT_C"/>
    <property type="match status" value="1"/>
</dbReference>
<feature type="transmembrane region" description="Helical" evidence="6">
    <location>
        <begin position="9"/>
        <end position="28"/>
    </location>
</feature>
<keyword evidence="9" id="KW-1185">Reference proteome</keyword>
<name>A0A498R6N6_9FIRM</name>
<dbReference type="InterPro" id="IPR051461">
    <property type="entry name" value="UPF0750_membrane"/>
</dbReference>
<dbReference type="GO" id="GO:0005886">
    <property type="term" value="C:plasma membrane"/>
    <property type="evidence" value="ECO:0007669"/>
    <property type="project" value="UniProtKB-SubCell"/>
</dbReference>
<evidence type="ECO:0000256" key="5">
    <source>
        <dbReference type="ARBA" id="ARBA00023136"/>
    </source>
</evidence>
<dbReference type="RefSeq" id="WP_122627513.1">
    <property type="nucleotide sequence ID" value="NZ_UPPP01000065.1"/>
</dbReference>
<keyword evidence="3 6" id="KW-0812">Transmembrane</keyword>
<dbReference type="PIRSF" id="PIRSF006483">
    <property type="entry name" value="Membrane_protein_YitT"/>
    <property type="match status" value="1"/>
</dbReference>